<organism evidence="1 2">
    <name type="scientific">Candidatus Nomurabacteria bacterium GW2011_GWB1_37_5</name>
    <dbReference type="NCBI Taxonomy" id="1618742"/>
    <lineage>
        <taxon>Bacteria</taxon>
        <taxon>Candidatus Nomuraibacteriota</taxon>
    </lineage>
</organism>
<name>A0A0G0H125_9BACT</name>
<evidence type="ECO:0000313" key="1">
    <source>
        <dbReference type="EMBL" id="KKQ35892.1"/>
    </source>
</evidence>
<proteinExistence type="predicted"/>
<accession>A0A0G0H125</accession>
<comment type="caution">
    <text evidence="1">The sequence shown here is derived from an EMBL/GenBank/DDBJ whole genome shotgun (WGS) entry which is preliminary data.</text>
</comment>
<evidence type="ECO:0000313" key="2">
    <source>
        <dbReference type="Proteomes" id="UP000033876"/>
    </source>
</evidence>
<dbReference type="AlphaFoldDB" id="A0A0G0H125"/>
<gene>
    <name evidence="1" type="ORF">US50_C0003G0012</name>
</gene>
<sequence>MNSSVHVDPKRIEEAQQVLRDLVNKKEKIGKMPDPFSDLLVVIENDINGLFFVPVPDDLKDMVSEKVVVLMDTRYEVQKNKKSSNS</sequence>
<reference evidence="1 2" key="1">
    <citation type="journal article" date="2015" name="Nature">
        <title>rRNA introns, odd ribosomes, and small enigmatic genomes across a large radiation of phyla.</title>
        <authorList>
            <person name="Brown C.T."/>
            <person name="Hug L.A."/>
            <person name="Thomas B.C."/>
            <person name="Sharon I."/>
            <person name="Castelle C.J."/>
            <person name="Singh A."/>
            <person name="Wilkins M.J."/>
            <person name="Williams K.H."/>
            <person name="Banfield J.F."/>
        </authorList>
    </citation>
    <scope>NUCLEOTIDE SEQUENCE [LARGE SCALE GENOMIC DNA]</scope>
</reference>
<dbReference type="EMBL" id="LBTF01000003">
    <property type="protein sequence ID" value="KKQ35892.1"/>
    <property type="molecule type" value="Genomic_DNA"/>
</dbReference>
<dbReference type="Proteomes" id="UP000033876">
    <property type="component" value="Unassembled WGS sequence"/>
</dbReference>
<protein>
    <submittedName>
        <fullName evidence="1">Uncharacterized protein</fullName>
    </submittedName>
</protein>